<dbReference type="EMBL" id="CCBP010000114">
    <property type="protein sequence ID" value="CDO72522.1"/>
    <property type="molecule type" value="Genomic_DNA"/>
</dbReference>
<proteinExistence type="predicted"/>
<evidence type="ECO:0000259" key="1">
    <source>
        <dbReference type="Pfam" id="PF12697"/>
    </source>
</evidence>
<organism evidence="2 3">
    <name type="scientific">Pycnoporus cinnabarinus</name>
    <name type="common">Cinnabar-red polypore</name>
    <name type="synonym">Trametes cinnabarina</name>
    <dbReference type="NCBI Taxonomy" id="5643"/>
    <lineage>
        <taxon>Eukaryota</taxon>
        <taxon>Fungi</taxon>
        <taxon>Dikarya</taxon>
        <taxon>Basidiomycota</taxon>
        <taxon>Agaricomycotina</taxon>
        <taxon>Agaricomycetes</taxon>
        <taxon>Polyporales</taxon>
        <taxon>Polyporaceae</taxon>
        <taxon>Trametes</taxon>
    </lineage>
</organism>
<gene>
    <name evidence="2" type="ORF">BN946_scf184983.g5</name>
</gene>
<protein>
    <recommendedName>
        <fullName evidence="1">AB hydrolase-1 domain-containing protein</fullName>
    </recommendedName>
</protein>
<name>A0A060SDC9_PYCCI</name>
<dbReference type="HOGENOM" id="CLU_045014_0_0_1"/>
<evidence type="ECO:0000313" key="2">
    <source>
        <dbReference type="EMBL" id="CDO72522.1"/>
    </source>
</evidence>
<dbReference type="SUPFAM" id="SSF53474">
    <property type="entry name" value="alpha/beta-Hydrolases"/>
    <property type="match status" value="1"/>
</dbReference>
<dbReference type="Pfam" id="PF12697">
    <property type="entry name" value="Abhydrolase_6"/>
    <property type="match status" value="1"/>
</dbReference>
<dbReference type="OMA" id="QETSAVM"/>
<reference evidence="2" key="1">
    <citation type="submission" date="2014-01" db="EMBL/GenBank/DDBJ databases">
        <title>The genome of the white-rot fungus Pycnoporus cinnabarinus: a basidiomycete model with a versatile arsenal for lignocellulosic biomass breakdown.</title>
        <authorList>
            <person name="Levasseur A."/>
            <person name="Lomascolo A."/>
            <person name="Ruiz-Duenas F.J."/>
            <person name="Uzan E."/>
            <person name="Piumi F."/>
            <person name="Kues U."/>
            <person name="Ram A.F.J."/>
            <person name="Murat C."/>
            <person name="Haon M."/>
            <person name="Benoit I."/>
            <person name="Arfi Y."/>
            <person name="Chevret D."/>
            <person name="Drula E."/>
            <person name="Kwon M.J."/>
            <person name="Gouret P."/>
            <person name="Lesage-Meessen L."/>
            <person name="Lombard V."/>
            <person name="Mariette J."/>
            <person name="Noirot C."/>
            <person name="Park J."/>
            <person name="Patyshakuliyeva A."/>
            <person name="Wieneger R.A.B."/>
            <person name="Wosten H.A.B."/>
            <person name="Martin F."/>
            <person name="Coutinho P.M."/>
            <person name="de Vries R."/>
            <person name="Martinez A.T."/>
            <person name="Klopp C."/>
            <person name="Pontarotti P."/>
            <person name="Henrissat B."/>
            <person name="Record E."/>
        </authorList>
    </citation>
    <scope>NUCLEOTIDE SEQUENCE [LARGE SCALE GENOMIC DNA]</scope>
    <source>
        <strain evidence="2">BRFM137</strain>
    </source>
</reference>
<feature type="domain" description="AB hydrolase-1" evidence="1">
    <location>
        <begin position="31"/>
        <end position="355"/>
    </location>
</feature>
<dbReference type="InterPro" id="IPR000073">
    <property type="entry name" value="AB_hydrolase_1"/>
</dbReference>
<evidence type="ECO:0000313" key="3">
    <source>
        <dbReference type="Proteomes" id="UP000029665"/>
    </source>
</evidence>
<dbReference type="Gene3D" id="3.40.50.1820">
    <property type="entry name" value="alpha/beta hydrolase"/>
    <property type="match status" value="1"/>
</dbReference>
<sequence length="367" mass="41213">MDSSTTSLTPPLLGVYLDSGAPAGRTDYTTIVLIHGWGWHSGVFKRLLPFAAQNNTRLLLVNRRDYPGSKPYTPEERKHFACVAEGAPDSLQAKEDAKAVMRDRARELFDFLVDYVRREKVPQANGKEGGIVIVGWSLGSTWITSLLASVDQFPEDDVQLSKYVRRVVLFDASFICYGYTPPPDSYEPLYDESLSDSERVARFAVWVTGYYAHGDVWTEGDKALEYRNALPDPPPTMTRMTPQDLVETTCGPPQEPGGSEPVLAQVGVRQGGWLAMKDGAFYLREPQVHGASNWTDVEVVALWGDRSIWEMPWGTMLLQRELDEAKKEGKRVREVKAVRFNGANHFAQWDLPEKTLKAFLTNDHQVS</sequence>
<dbReference type="OrthoDB" id="5311491at2759"/>
<dbReference type="Proteomes" id="UP000029665">
    <property type="component" value="Unassembled WGS sequence"/>
</dbReference>
<comment type="caution">
    <text evidence="2">The sequence shown here is derived from an EMBL/GenBank/DDBJ whole genome shotgun (WGS) entry which is preliminary data.</text>
</comment>
<dbReference type="InterPro" id="IPR029058">
    <property type="entry name" value="AB_hydrolase_fold"/>
</dbReference>
<accession>A0A060SDC9</accession>
<keyword evidence="3" id="KW-1185">Reference proteome</keyword>
<dbReference type="AlphaFoldDB" id="A0A060SDC9"/>